<dbReference type="GO" id="GO:0006298">
    <property type="term" value="P:mismatch repair"/>
    <property type="evidence" value="ECO:0007669"/>
    <property type="project" value="InterPro"/>
</dbReference>
<evidence type="ECO:0000313" key="4">
    <source>
        <dbReference type="EMBL" id="KAB4211922.1"/>
    </source>
</evidence>
<dbReference type="InterPro" id="IPR007695">
    <property type="entry name" value="DNA_mismatch_repair_MutS-lik_N"/>
</dbReference>
<reference evidence="9 10" key="2">
    <citation type="journal article" date="2019" name="Nat. Med.">
        <title>A library of human gut bacterial isolates paired with longitudinal multiomics data enables mechanistic microbiome research.</title>
        <authorList>
            <person name="Poyet M."/>
            <person name="Groussin M."/>
            <person name="Gibbons S.M."/>
            <person name="Avila-Pacheco J."/>
            <person name="Jiang X."/>
            <person name="Kearney S.M."/>
            <person name="Perrotta A.R."/>
            <person name="Berdy B."/>
            <person name="Zhao S."/>
            <person name="Lieberman T.D."/>
            <person name="Swanson P.K."/>
            <person name="Smith M."/>
            <person name="Roesemann S."/>
            <person name="Alexander J.E."/>
            <person name="Rich S.A."/>
            <person name="Livny J."/>
            <person name="Vlamakis H."/>
            <person name="Clish C."/>
            <person name="Bullock K."/>
            <person name="Deik A."/>
            <person name="Scott J."/>
            <person name="Pierce K.A."/>
            <person name="Xavier R.J."/>
            <person name="Alm E.J."/>
        </authorList>
    </citation>
    <scope>NUCLEOTIDE SEQUENCE [LARGE SCALE GENOMIC DNA]</scope>
    <source>
        <strain evidence="4 10">BIOML-A11</strain>
        <strain evidence="3 11">BIOML-A19</strain>
        <strain evidence="2 9">BIOML-A42</strain>
    </source>
</reference>
<gene>
    <name evidence="6" type="ORF">DWY92_05825</name>
    <name evidence="5" type="ORF">DXB37_07815</name>
    <name evidence="4" type="ORF">GAP55_13190</name>
    <name evidence="3" type="ORF">GAQ44_17945</name>
    <name evidence="2" type="ORF">GAQ56_18810</name>
</gene>
<dbReference type="Proteomes" id="UP000432488">
    <property type="component" value="Unassembled WGS sequence"/>
</dbReference>
<dbReference type="RefSeq" id="WP_008143055.1">
    <property type="nucleotide sequence ID" value="NZ_CACRTC010000002.1"/>
</dbReference>
<dbReference type="AlphaFoldDB" id="A0A139K9U0"/>
<dbReference type="Pfam" id="PF01624">
    <property type="entry name" value="MutS_I"/>
    <property type="match status" value="1"/>
</dbReference>
<dbReference type="Proteomes" id="UP000283680">
    <property type="component" value="Unassembled WGS sequence"/>
</dbReference>
<dbReference type="Proteomes" id="UP000466952">
    <property type="component" value="Unassembled WGS sequence"/>
</dbReference>
<evidence type="ECO:0000313" key="2">
    <source>
        <dbReference type="EMBL" id="KAB4087910.1"/>
    </source>
</evidence>
<evidence type="ECO:0000313" key="5">
    <source>
        <dbReference type="EMBL" id="RGN95065.1"/>
    </source>
</evidence>
<comment type="caution">
    <text evidence="6">The sequence shown here is derived from an EMBL/GenBank/DDBJ whole genome shotgun (WGS) entry which is preliminary data.</text>
</comment>
<dbReference type="EMBL" id="WCUV01000016">
    <property type="protein sequence ID" value="KAB4087910.1"/>
    <property type="molecule type" value="Genomic_DNA"/>
</dbReference>
<evidence type="ECO:0000313" key="7">
    <source>
        <dbReference type="Proteomes" id="UP000260759"/>
    </source>
</evidence>
<dbReference type="GO" id="GO:0005524">
    <property type="term" value="F:ATP binding"/>
    <property type="evidence" value="ECO:0007669"/>
    <property type="project" value="InterPro"/>
</dbReference>
<dbReference type="InterPro" id="IPR016151">
    <property type="entry name" value="DNA_mismatch_repair_MutS_N"/>
</dbReference>
<evidence type="ECO:0000313" key="3">
    <source>
        <dbReference type="EMBL" id="KAB4180952.1"/>
    </source>
</evidence>
<dbReference type="GeneID" id="98672035"/>
<evidence type="ECO:0000259" key="1">
    <source>
        <dbReference type="Pfam" id="PF01624"/>
    </source>
</evidence>
<feature type="domain" description="DNA mismatch repair protein MutS-like N-terminal" evidence="1">
    <location>
        <begin position="67"/>
        <end position="152"/>
    </location>
</feature>
<evidence type="ECO:0000313" key="8">
    <source>
        <dbReference type="Proteomes" id="UP000283680"/>
    </source>
</evidence>
<accession>A0A139K9U0</accession>
<reference evidence="7 8" key="1">
    <citation type="submission" date="2018-08" db="EMBL/GenBank/DDBJ databases">
        <title>A genome reference for cultivated species of the human gut microbiota.</title>
        <authorList>
            <person name="Zou Y."/>
            <person name="Xue W."/>
            <person name="Luo G."/>
        </authorList>
    </citation>
    <scope>NUCLEOTIDE SEQUENCE [LARGE SCALE GENOMIC DNA]</scope>
    <source>
        <strain evidence="6 8">AF28-11</strain>
        <strain evidence="5 7">OM03-4</strain>
    </source>
</reference>
<dbReference type="EMBL" id="QSVA01000005">
    <property type="protein sequence ID" value="RGN95065.1"/>
    <property type="molecule type" value="Genomic_DNA"/>
</dbReference>
<protein>
    <submittedName>
        <fullName evidence="6">DNA mismatch repair protein MutS</fullName>
    </submittedName>
</protein>
<proteinExistence type="predicted"/>
<evidence type="ECO:0000313" key="10">
    <source>
        <dbReference type="Proteomes" id="UP000466952"/>
    </source>
</evidence>
<organism evidence="6 8">
    <name type="scientific">Bacteroides uniformis</name>
    <dbReference type="NCBI Taxonomy" id="820"/>
    <lineage>
        <taxon>Bacteria</taxon>
        <taxon>Pseudomonadati</taxon>
        <taxon>Bacteroidota</taxon>
        <taxon>Bacteroidia</taxon>
        <taxon>Bacteroidales</taxon>
        <taxon>Bacteroidaceae</taxon>
        <taxon>Bacteroides</taxon>
    </lineage>
</organism>
<dbReference type="Gene3D" id="3.40.1170.10">
    <property type="entry name" value="DNA repair protein MutS, domain I"/>
    <property type="match status" value="1"/>
</dbReference>
<dbReference type="Proteomes" id="UP000260759">
    <property type="component" value="Unassembled WGS sequence"/>
</dbReference>
<dbReference type="EMBL" id="WCTY01000037">
    <property type="protein sequence ID" value="KAB4180952.1"/>
    <property type="molecule type" value="Genomic_DNA"/>
</dbReference>
<dbReference type="EMBL" id="WCTR01000008">
    <property type="protein sequence ID" value="KAB4211922.1"/>
    <property type="molecule type" value="Genomic_DNA"/>
</dbReference>
<evidence type="ECO:0000313" key="6">
    <source>
        <dbReference type="EMBL" id="RGQ53195.1"/>
    </source>
</evidence>
<name>A0A139K9U0_BACUN</name>
<dbReference type="GO" id="GO:0030983">
    <property type="term" value="F:mismatched DNA binding"/>
    <property type="evidence" value="ECO:0007669"/>
    <property type="project" value="InterPro"/>
</dbReference>
<dbReference type="SUPFAM" id="SSF55271">
    <property type="entry name" value="DNA repair protein MutS, domain I"/>
    <property type="match status" value="1"/>
</dbReference>
<evidence type="ECO:0000313" key="11">
    <source>
        <dbReference type="Proteomes" id="UP000487221"/>
    </source>
</evidence>
<sequence>MMNDYKIKNILESLKEEVENGKVSLREAAVELHKAGWTNFIDIDATRNLLKTRNVTGNGNVPGVSDMMGKYREMKAAHPDALYIFRNGESCELYEDDAIAASGILGIATAERVDGQGKGVKELRFSFRDLDVYLPKLIRAGNRVAVCEPNQTGSGKRV</sequence>
<evidence type="ECO:0000313" key="9">
    <source>
        <dbReference type="Proteomes" id="UP000432488"/>
    </source>
</evidence>
<dbReference type="EMBL" id="QRTH01000002">
    <property type="protein sequence ID" value="RGQ53195.1"/>
    <property type="molecule type" value="Genomic_DNA"/>
</dbReference>
<dbReference type="Proteomes" id="UP000487221">
    <property type="component" value="Unassembled WGS sequence"/>
</dbReference>